<protein>
    <submittedName>
        <fullName evidence="4">Alpha/beta hydrolase</fullName>
    </submittedName>
</protein>
<gene>
    <name evidence="4" type="ORF">ENT77_02105</name>
</gene>
<comment type="caution">
    <text evidence="4">The sequence shown here is derived from an EMBL/GenBank/DDBJ whole genome shotgun (WGS) entry which is preliminary data.</text>
</comment>
<evidence type="ECO:0000313" key="4">
    <source>
        <dbReference type="EMBL" id="HGU39980.1"/>
    </source>
</evidence>
<dbReference type="Pfam" id="PF00561">
    <property type="entry name" value="Abhydrolase_1"/>
    <property type="match status" value="1"/>
</dbReference>
<dbReference type="Gene3D" id="3.40.50.1820">
    <property type="entry name" value="alpha/beta hydrolase"/>
    <property type="match status" value="1"/>
</dbReference>
<sequence length="330" mass="37771">MFGMRVLNSKTRREDVMFIKSILFGILAYFLTTFVGVMKVESQLRVNTQFAEVNQITVAYRYYKSADNYQKNFVFLHGFAGSSADWDLLVKELRKFGNCLLIDIPPFGMSEKRIDFDYSDANLIKTILLLLDMLEIKKFSLIGHSMGGNLAIQIASTVPDRIEKLVLVSAAYIPLERDDSRLVEVLKNGNRFWIGNLEDENLSTILNLGLKTYPMIRTIYSNLVPNLDRVRQVHLDRLFAQNVFLPAEVLIKFSKDKIEQPPLGFDLGKISAETLIIYGSNDNITPPVLGEYLSRKIKNSRLELIDGEGHLPMLDKKFVEIVVQFFKEQE</sequence>
<keyword evidence="2" id="KW-1133">Transmembrane helix</keyword>
<organism evidence="4">
    <name type="scientific">Fervidobacterium thailandense</name>
    <dbReference type="NCBI Taxonomy" id="1008305"/>
    <lineage>
        <taxon>Bacteria</taxon>
        <taxon>Thermotogati</taxon>
        <taxon>Thermotogota</taxon>
        <taxon>Thermotogae</taxon>
        <taxon>Thermotogales</taxon>
        <taxon>Fervidobacteriaceae</taxon>
        <taxon>Fervidobacterium</taxon>
    </lineage>
</organism>
<evidence type="ECO:0000256" key="2">
    <source>
        <dbReference type="SAM" id="Phobius"/>
    </source>
</evidence>
<dbReference type="GO" id="GO:0016020">
    <property type="term" value="C:membrane"/>
    <property type="evidence" value="ECO:0007669"/>
    <property type="project" value="TreeGrafter"/>
</dbReference>
<keyword evidence="1 4" id="KW-0378">Hydrolase</keyword>
<dbReference type="InterPro" id="IPR029058">
    <property type="entry name" value="AB_hydrolase_fold"/>
</dbReference>
<dbReference type="AlphaFoldDB" id="A0A7C4RVA8"/>
<dbReference type="PANTHER" id="PTHR43798">
    <property type="entry name" value="MONOACYLGLYCEROL LIPASE"/>
    <property type="match status" value="1"/>
</dbReference>
<dbReference type="SUPFAM" id="SSF53474">
    <property type="entry name" value="alpha/beta-Hydrolases"/>
    <property type="match status" value="1"/>
</dbReference>
<feature type="transmembrane region" description="Helical" evidence="2">
    <location>
        <begin position="21"/>
        <end position="40"/>
    </location>
</feature>
<proteinExistence type="predicted"/>
<accession>A0A7C4RVA8</accession>
<evidence type="ECO:0000259" key="3">
    <source>
        <dbReference type="Pfam" id="PF00561"/>
    </source>
</evidence>
<keyword evidence="2" id="KW-0812">Transmembrane</keyword>
<reference evidence="4" key="1">
    <citation type="journal article" date="2020" name="mSystems">
        <title>Genome- and Community-Level Interaction Insights into Carbon Utilization and Element Cycling Functions of Hydrothermarchaeota in Hydrothermal Sediment.</title>
        <authorList>
            <person name="Zhou Z."/>
            <person name="Liu Y."/>
            <person name="Xu W."/>
            <person name="Pan J."/>
            <person name="Luo Z.H."/>
            <person name="Li M."/>
        </authorList>
    </citation>
    <scope>NUCLEOTIDE SEQUENCE [LARGE SCALE GENOMIC DNA]</scope>
    <source>
        <strain evidence="4">SpSt-609</strain>
    </source>
</reference>
<dbReference type="PRINTS" id="PR00111">
    <property type="entry name" value="ABHYDROLASE"/>
</dbReference>
<keyword evidence="2" id="KW-0472">Membrane</keyword>
<dbReference type="GO" id="GO:0016787">
    <property type="term" value="F:hydrolase activity"/>
    <property type="evidence" value="ECO:0007669"/>
    <property type="project" value="UniProtKB-KW"/>
</dbReference>
<feature type="domain" description="AB hydrolase-1" evidence="3">
    <location>
        <begin position="73"/>
        <end position="316"/>
    </location>
</feature>
<name>A0A7C4RVA8_9BACT</name>
<dbReference type="InterPro" id="IPR000073">
    <property type="entry name" value="AB_hydrolase_1"/>
</dbReference>
<dbReference type="EMBL" id="DSZY01000011">
    <property type="protein sequence ID" value="HGU39980.1"/>
    <property type="molecule type" value="Genomic_DNA"/>
</dbReference>
<dbReference type="InterPro" id="IPR050266">
    <property type="entry name" value="AB_hydrolase_sf"/>
</dbReference>
<evidence type="ECO:0000256" key="1">
    <source>
        <dbReference type="ARBA" id="ARBA00022801"/>
    </source>
</evidence>
<dbReference type="PANTHER" id="PTHR43798:SF31">
    <property type="entry name" value="AB HYDROLASE SUPERFAMILY PROTEIN YCLE"/>
    <property type="match status" value="1"/>
</dbReference>